<comment type="caution">
    <text evidence="2">The sequence shown here is derived from an EMBL/GenBank/DDBJ whole genome shotgun (WGS) entry which is preliminary data.</text>
</comment>
<feature type="transmembrane region" description="Helical" evidence="1">
    <location>
        <begin position="77"/>
        <end position="97"/>
    </location>
</feature>
<gene>
    <name evidence="2" type="ORF">A2935_00015</name>
</gene>
<evidence type="ECO:0000313" key="2">
    <source>
        <dbReference type="EMBL" id="OGM92550.1"/>
    </source>
</evidence>
<keyword evidence="1" id="KW-0472">Membrane</keyword>
<dbReference type="AlphaFoldDB" id="A0A1F8DVA8"/>
<feature type="transmembrane region" description="Helical" evidence="1">
    <location>
        <begin position="117"/>
        <end position="136"/>
    </location>
</feature>
<protein>
    <submittedName>
        <fullName evidence="2">Uncharacterized protein</fullName>
    </submittedName>
</protein>
<keyword evidence="1" id="KW-1133">Transmembrane helix</keyword>
<dbReference type="EMBL" id="MGIS01000021">
    <property type="protein sequence ID" value="OGM92550.1"/>
    <property type="molecule type" value="Genomic_DNA"/>
</dbReference>
<evidence type="ECO:0000313" key="3">
    <source>
        <dbReference type="Proteomes" id="UP000177011"/>
    </source>
</evidence>
<organism evidence="2 3">
    <name type="scientific">Candidatus Wolfebacteria bacterium RIFCSPLOWO2_01_FULL_47_17b</name>
    <dbReference type="NCBI Taxonomy" id="1802558"/>
    <lineage>
        <taxon>Bacteria</taxon>
        <taxon>Candidatus Wolfeibacteriota</taxon>
    </lineage>
</organism>
<evidence type="ECO:0000256" key="1">
    <source>
        <dbReference type="SAM" id="Phobius"/>
    </source>
</evidence>
<reference evidence="2 3" key="1">
    <citation type="journal article" date="2016" name="Nat. Commun.">
        <title>Thousands of microbial genomes shed light on interconnected biogeochemical processes in an aquifer system.</title>
        <authorList>
            <person name="Anantharaman K."/>
            <person name="Brown C.T."/>
            <person name="Hug L.A."/>
            <person name="Sharon I."/>
            <person name="Castelle C.J."/>
            <person name="Probst A.J."/>
            <person name="Thomas B.C."/>
            <person name="Singh A."/>
            <person name="Wilkins M.J."/>
            <person name="Karaoz U."/>
            <person name="Brodie E.L."/>
            <person name="Williams K.H."/>
            <person name="Hubbard S.S."/>
            <person name="Banfield J.F."/>
        </authorList>
    </citation>
    <scope>NUCLEOTIDE SEQUENCE [LARGE SCALE GENOMIC DNA]</scope>
</reference>
<sequence length="141" mass="15511">MTQKNTITSLLVILVLITTISYFMIGDGFGICTEGAIKNRGCLSLLNDISEPIFYSSISLLLVVASLFFVRREVFIAWAKFAAVAFPLMLGILLYTYNDAPMRSGFGLSGLISNEQFATAILPSLFFLVSLIIIIVKSKKK</sequence>
<proteinExistence type="predicted"/>
<name>A0A1F8DVA8_9BACT</name>
<feature type="transmembrane region" description="Helical" evidence="1">
    <location>
        <begin position="7"/>
        <end position="25"/>
    </location>
</feature>
<keyword evidence="1" id="KW-0812">Transmembrane</keyword>
<feature type="transmembrane region" description="Helical" evidence="1">
    <location>
        <begin position="53"/>
        <end position="70"/>
    </location>
</feature>
<dbReference type="Proteomes" id="UP000177011">
    <property type="component" value="Unassembled WGS sequence"/>
</dbReference>
<accession>A0A1F8DVA8</accession>